<dbReference type="Gene3D" id="3.40.390.10">
    <property type="entry name" value="Collagenase (Catalytic Domain)"/>
    <property type="match status" value="1"/>
</dbReference>
<comment type="caution">
    <text evidence="2">The sequence shown here is derived from an EMBL/GenBank/DDBJ whole genome shotgun (WGS) entry which is preliminary data.</text>
</comment>
<dbReference type="InterPro" id="IPR024079">
    <property type="entry name" value="MetalloPept_cat_dom_sf"/>
</dbReference>
<name>A0A0P7BPH8_9HYPO</name>
<evidence type="ECO:0000313" key="2">
    <source>
        <dbReference type="EMBL" id="KPM42667.1"/>
    </source>
</evidence>
<keyword evidence="1" id="KW-0732">Signal</keyword>
<dbReference type="Proteomes" id="UP000050424">
    <property type="component" value="Unassembled WGS sequence"/>
</dbReference>
<keyword evidence="3" id="KW-1185">Reference proteome</keyword>
<feature type="signal peptide" evidence="1">
    <location>
        <begin position="1"/>
        <end position="17"/>
    </location>
</feature>
<evidence type="ECO:0008006" key="4">
    <source>
        <dbReference type="Google" id="ProtNLM"/>
    </source>
</evidence>
<evidence type="ECO:0000256" key="1">
    <source>
        <dbReference type="SAM" id="SignalP"/>
    </source>
</evidence>
<gene>
    <name evidence="2" type="ORF">AK830_g3866</name>
</gene>
<proteinExistence type="predicted"/>
<dbReference type="OrthoDB" id="4811013at2759"/>
<dbReference type="AlphaFoldDB" id="A0A0P7BPH8"/>
<evidence type="ECO:0000313" key="3">
    <source>
        <dbReference type="Proteomes" id="UP000050424"/>
    </source>
</evidence>
<protein>
    <recommendedName>
        <fullName evidence="4">Lysine-specific metallo-endopeptidase domain-containing protein</fullName>
    </recommendedName>
</protein>
<reference evidence="2 3" key="1">
    <citation type="submission" date="2015-09" db="EMBL/GenBank/DDBJ databases">
        <title>Draft genome of a European isolate of the apple canker pathogen Neonectria ditissima.</title>
        <authorList>
            <person name="Gomez-Cortecero A."/>
            <person name="Harrison R.J."/>
            <person name="Armitage A.D."/>
        </authorList>
    </citation>
    <scope>NUCLEOTIDE SEQUENCE [LARGE SCALE GENOMIC DNA]</scope>
    <source>
        <strain evidence="2 3">R09/05</strain>
    </source>
</reference>
<sequence length="245" mass="27647">MKLYGISTLVLASMALGHVVPYGLDSDNTSVLLERQTPQSGLTSVKVVQFDAAVLDKTASGRCTRTQTQYLRTAIKDARQIFDNAGKVLAKGNTEQSTAYKNWFGVHTDSSGRPSASVRKSIGTHNFEAPYRHLDPNGLTFTCWHPEDLHCQIEMIAGTIPPGWHQGLKKEFKGTLIGLCPDFFELPRLEETIRKFERKDKTLRLTAPLTIVHEMQHILLITGKERWCTDHYDASKKKWIYDAEE</sequence>
<dbReference type="GO" id="GO:0008237">
    <property type="term" value="F:metallopeptidase activity"/>
    <property type="evidence" value="ECO:0007669"/>
    <property type="project" value="InterPro"/>
</dbReference>
<organism evidence="2 3">
    <name type="scientific">Neonectria ditissima</name>
    <dbReference type="NCBI Taxonomy" id="78410"/>
    <lineage>
        <taxon>Eukaryota</taxon>
        <taxon>Fungi</taxon>
        <taxon>Dikarya</taxon>
        <taxon>Ascomycota</taxon>
        <taxon>Pezizomycotina</taxon>
        <taxon>Sordariomycetes</taxon>
        <taxon>Hypocreomycetidae</taxon>
        <taxon>Hypocreales</taxon>
        <taxon>Nectriaceae</taxon>
        <taxon>Neonectria</taxon>
    </lineage>
</organism>
<accession>A0A0P7BPH8</accession>
<dbReference type="EMBL" id="LKCW01000044">
    <property type="protein sequence ID" value="KPM42667.1"/>
    <property type="molecule type" value="Genomic_DNA"/>
</dbReference>
<dbReference type="SUPFAM" id="SSF55486">
    <property type="entry name" value="Metalloproteases ('zincins'), catalytic domain"/>
    <property type="match status" value="1"/>
</dbReference>
<feature type="chain" id="PRO_5006136069" description="Lysine-specific metallo-endopeptidase domain-containing protein" evidence="1">
    <location>
        <begin position="18"/>
        <end position="245"/>
    </location>
</feature>